<evidence type="ECO:0000313" key="2">
    <source>
        <dbReference type="Proteomes" id="UP000576969"/>
    </source>
</evidence>
<protein>
    <submittedName>
        <fullName evidence="1">Uncharacterized protein</fullName>
    </submittedName>
</protein>
<dbReference type="AlphaFoldDB" id="A0A7Y9KK83"/>
<dbReference type="Proteomes" id="UP000576969">
    <property type="component" value="Unassembled WGS sequence"/>
</dbReference>
<dbReference type="EMBL" id="JACCBV010000001">
    <property type="protein sequence ID" value="NYE18953.1"/>
    <property type="molecule type" value="Genomic_DNA"/>
</dbReference>
<name>A0A7Y9KK83_9MICO</name>
<evidence type="ECO:0000313" key="1">
    <source>
        <dbReference type="EMBL" id="NYE18953.1"/>
    </source>
</evidence>
<comment type="caution">
    <text evidence="1">The sequence shown here is derived from an EMBL/GenBank/DDBJ whole genome shotgun (WGS) entry which is preliminary data.</text>
</comment>
<organism evidence="1 2">
    <name type="scientific">Microbacterium immunditiarum</name>
    <dbReference type="NCBI Taxonomy" id="337480"/>
    <lineage>
        <taxon>Bacteria</taxon>
        <taxon>Bacillati</taxon>
        <taxon>Actinomycetota</taxon>
        <taxon>Actinomycetes</taxon>
        <taxon>Micrococcales</taxon>
        <taxon>Microbacteriaceae</taxon>
        <taxon>Microbacterium</taxon>
    </lineage>
</organism>
<gene>
    <name evidence="1" type="ORF">BJ991_000981</name>
</gene>
<sequence>MLLGGAGTSTGLGSALTDCIEGRALSVLLAVDDAVREVGADDGI</sequence>
<proteinExistence type="predicted"/>
<keyword evidence="2" id="KW-1185">Reference proteome</keyword>
<accession>A0A7Y9KK83</accession>
<reference evidence="1 2" key="1">
    <citation type="submission" date="2020-07" db="EMBL/GenBank/DDBJ databases">
        <title>Sequencing the genomes of 1000 actinobacteria strains.</title>
        <authorList>
            <person name="Klenk H.-P."/>
        </authorList>
    </citation>
    <scope>NUCLEOTIDE SEQUENCE [LARGE SCALE GENOMIC DNA]</scope>
    <source>
        <strain evidence="1 2">DSM 24662</strain>
    </source>
</reference>
<dbReference type="RefSeq" id="WP_281363921.1">
    <property type="nucleotide sequence ID" value="NZ_JACCBV010000001.1"/>
</dbReference>